<dbReference type="AlphaFoldDB" id="A0A175WC52"/>
<keyword evidence="1" id="KW-0704">Schiff base</keyword>
<evidence type="ECO:0000313" key="4">
    <source>
        <dbReference type="Proteomes" id="UP000078237"/>
    </source>
</evidence>
<dbReference type="SUPFAM" id="SSF51569">
    <property type="entry name" value="Aldolase"/>
    <property type="match status" value="1"/>
</dbReference>
<dbReference type="GO" id="GO:0009052">
    <property type="term" value="P:pentose-phosphate shunt, non-oxidative branch"/>
    <property type="evidence" value="ECO:0007669"/>
    <property type="project" value="TreeGrafter"/>
</dbReference>
<dbReference type="GO" id="GO:0005975">
    <property type="term" value="P:carbohydrate metabolic process"/>
    <property type="evidence" value="ECO:0007669"/>
    <property type="project" value="InterPro"/>
</dbReference>
<dbReference type="PANTHER" id="PTHR10683">
    <property type="entry name" value="TRANSALDOLASE"/>
    <property type="match status" value="1"/>
</dbReference>
<reference evidence="3 4" key="1">
    <citation type="journal article" date="2016" name="Genome Announc.">
        <title>Genome Sequence of Madurella mycetomatis mm55, Isolated from a Human Mycetoma Case in Sudan.</title>
        <authorList>
            <person name="Smit S."/>
            <person name="Derks M.F."/>
            <person name="Bervoets S."/>
            <person name="Fahal A."/>
            <person name="van Leeuwen W."/>
            <person name="van Belkum A."/>
            <person name="van de Sande W.W."/>
        </authorList>
    </citation>
    <scope>NUCLEOTIDE SEQUENCE [LARGE SCALE GENOMIC DNA]</scope>
    <source>
        <strain evidence="4">mm55</strain>
    </source>
</reference>
<dbReference type="OrthoDB" id="1711136at2759"/>
<dbReference type="PROSITE" id="PS00958">
    <property type="entry name" value="TRANSALDOLASE_2"/>
    <property type="match status" value="1"/>
</dbReference>
<name>A0A175WC52_9PEZI</name>
<sequence>MVSLLDQLRTLSAVDLAEKLGPFSDCTSNQAIAFAEMSKIDNDGRLLNQQLIFESIKLARWRVGKQSDATLEELAVELMMVGLSLRFAPHTTGCLHVQTNPIRAYSTPKIIKNAERIVSHFKQLAPEFDASRICIKIPSTWEGLQACRELEKRGIATLATTVFGPEQAVLAADLGCTYIAPYVNELRVHFDPSYTDTKPALLFCGAAQQYFQSKEKRTQVVAASLTSIEQVLQLAGAVQHITVSPPLLEELAATDATVWEGGELIGQVGKSIDDLGGSAGGTGLGAESWEKLEQVGRDQTRWRMAVTMSEEECERKQLQAIVIFVEMQERLEEMVRKADAEMQAGSA</sequence>
<keyword evidence="2" id="KW-0808">Transferase</keyword>
<dbReference type="VEuPathDB" id="FungiDB:MMYC01_202769"/>
<dbReference type="Proteomes" id="UP000078237">
    <property type="component" value="Unassembled WGS sequence"/>
</dbReference>
<dbReference type="InterPro" id="IPR013785">
    <property type="entry name" value="Aldolase_TIM"/>
</dbReference>
<protein>
    <recommendedName>
        <fullName evidence="2">Transaldolase</fullName>
        <ecNumber evidence="2">2.2.1.2</ecNumber>
    </recommendedName>
</protein>
<dbReference type="PANTHER" id="PTHR10683:SF34">
    <property type="entry name" value="TRANSALDOLASE"/>
    <property type="match status" value="1"/>
</dbReference>
<comment type="function">
    <text evidence="2">Catalyzes the rate-limiting step of the non-oxidative phase in the pentose phosphate pathway. Catalyzes the reversible conversion of sedheptulose-7-phosphate and D-glyceraldehyde 3-phosphate into erythrose-4-phosphate and beta-D-fructose 6-phosphate.</text>
</comment>
<accession>A0A175WC52</accession>
<evidence type="ECO:0000256" key="2">
    <source>
        <dbReference type="RuleBase" id="RU000501"/>
    </source>
</evidence>
<keyword evidence="4" id="KW-1185">Reference proteome</keyword>
<gene>
    <name evidence="3" type="ORF">MMYC01_202769</name>
</gene>
<organism evidence="3 4">
    <name type="scientific">Madurella mycetomatis</name>
    <dbReference type="NCBI Taxonomy" id="100816"/>
    <lineage>
        <taxon>Eukaryota</taxon>
        <taxon>Fungi</taxon>
        <taxon>Dikarya</taxon>
        <taxon>Ascomycota</taxon>
        <taxon>Pezizomycotina</taxon>
        <taxon>Sordariomycetes</taxon>
        <taxon>Sordariomycetidae</taxon>
        <taxon>Sordariales</taxon>
        <taxon>Sordariales incertae sedis</taxon>
        <taxon>Madurella</taxon>
    </lineage>
</organism>
<evidence type="ECO:0000313" key="3">
    <source>
        <dbReference type="EMBL" id="KXX81071.1"/>
    </source>
</evidence>
<comment type="pathway">
    <text evidence="2">Carbohydrate degradation; pentose phosphate pathway; D-glyceraldehyde 3-phosphate and beta-D-fructose 6-phosphate from D-ribose 5-phosphate and D-xylulose 5-phosphate (non-oxidative stage): step 2/3.</text>
</comment>
<dbReference type="InterPro" id="IPR018225">
    <property type="entry name" value="Transaldolase_AS"/>
</dbReference>
<dbReference type="EC" id="2.2.1.2" evidence="2"/>
<dbReference type="Pfam" id="PF00923">
    <property type="entry name" value="TAL_FSA"/>
    <property type="match status" value="1"/>
</dbReference>
<dbReference type="Gene3D" id="3.20.20.70">
    <property type="entry name" value="Aldolase class I"/>
    <property type="match status" value="1"/>
</dbReference>
<evidence type="ECO:0000256" key="1">
    <source>
        <dbReference type="ARBA" id="ARBA00023270"/>
    </source>
</evidence>
<dbReference type="UniPathway" id="UPA00115">
    <property type="reaction ID" value="UER00414"/>
</dbReference>
<keyword evidence="2" id="KW-0570">Pentose shunt</keyword>
<proteinExistence type="predicted"/>
<dbReference type="InterPro" id="IPR001585">
    <property type="entry name" value="TAL/FSA"/>
</dbReference>
<dbReference type="STRING" id="100816.A0A175WC52"/>
<comment type="catalytic activity">
    <reaction evidence="2">
        <text>D-sedoheptulose 7-phosphate + D-glyceraldehyde 3-phosphate = D-erythrose 4-phosphate + beta-D-fructose 6-phosphate</text>
        <dbReference type="Rhea" id="RHEA:17053"/>
        <dbReference type="ChEBI" id="CHEBI:16897"/>
        <dbReference type="ChEBI" id="CHEBI:57483"/>
        <dbReference type="ChEBI" id="CHEBI:57634"/>
        <dbReference type="ChEBI" id="CHEBI:59776"/>
        <dbReference type="EC" id="2.2.1.2"/>
    </reaction>
</comment>
<dbReference type="GO" id="GO:0004801">
    <property type="term" value="F:transaldolase activity"/>
    <property type="evidence" value="ECO:0007669"/>
    <property type="project" value="UniProtKB-EC"/>
</dbReference>
<comment type="caution">
    <text evidence="3">The sequence shown here is derived from an EMBL/GenBank/DDBJ whole genome shotgun (WGS) entry which is preliminary data.</text>
</comment>
<dbReference type="EMBL" id="LCTW02000043">
    <property type="protein sequence ID" value="KXX81071.1"/>
    <property type="molecule type" value="Genomic_DNA"/>
</dbReference>